<dbReference type="AlphaFoldDB" id="A0A246K483"/>
<dbReference type="GO" id="GO:0030288">
    <property type="term" value="C:outer membrane-bounded periplasmic space"/>
    <property type="evidence" value="ECO:0007669"/>
    <property type="project" value="TreeGrafter"/>
</dbReference>
<dbReference type="InterPro" id="IPR006143">
    <property type="entry name" value="RND_pump_MFP"/>
</dbReference>
<proteinExistence type="inferred from homology"/>
<feature type="coiled-coil region" evidence="3">
    <location>
        <begin position="163"/>
        <end position="197"/>
    </location>
</feature>
<evidence type="ECO:0000313" key="8">
    <source>
        <dbReference type="Proteomes" id="UP000197097"/>
    </source>
</evidence>
<evidence type="ECO:0000259" key="6">
    <source>
        <dbReference type="Pfam" id="PF25975"/>
    </source>
</evidence>
<organism evidence="7 8">
    <name type="scientific">Sphingopyxis witflariensis</name>
    <dbReference type="NCBI Taxonomy" id="173675"/>
    <lineage>
        <taxon>Bacteria</taxon>
        <taxon>Pseudomonadati</taxon>
        <taxon>Pseudomonadota</taxon>
        <taxon>Alphaproteobacteria</taxon>
        <taxon>Sphingomonadales</taxon>
        <taxon>Sphingomonadaceae</taxon>
        <taxon>Sphingopyxis</taxon>
    </lineage>
</organism>
<dbReference type="SUPFAM" id="SSF111369">
    <property type="entry name" value="HlyD-like secretion proteins"/>
    <property type="match status" value="1"/>
</dbReference>
<keyword evidence="2" id="KW-0813">Transport</keyword>
<dbReference type="PANTHER" id="PTHR30097">
    <property type="entry name" value="CATION EFFLUX SYSTEM PROTEIN CUSB"/>
    <property type="match status" value="1"/>
</dbReference>
<dbReference type="InterPro" id="IPR058648">
    <property type="entry name" value="HH_CzcB-like"/>
</dbReference>
<comment type="caution">
    <text evidence="7">The sequence shown here is derived from an EMBL/GenBank/DDBJ whole genome shotgun (WGS) entry which is preliminary data.</text>
</comment>
<dbReference type="Gene3D" id="1.10.287.470">
    <property type="entry name" value="Helix hairpin bin"/>
    <property type="match status" value="1"/>
</dbReference>
<dbReference type="GO" id="GO:0016020">
    <property type="term" value="C:membrane"/>
    <property type="evidence" value="ECO:0007669"/>
    <property type="project" value="InterPro"/>
</dbReference>
<dbReference type="RefSeq" id="WP_088471476.1">
    <property type="nucleotide sequence ID" value="NZ_NISJ01000002.1"/>
</dbReference>
<evidence type="ECO:0000256" key="1">
    <source>
        <dbReference type="ARBA" id="ARBA00009477"/>
    </source>
</evidence>
<dbReference type="EMBL" id="NISJ01000002">
    <property type="protein sequence ID" value="OWR00404.1"/>
    <property type="molecule type" value="Genomic_DNA"/>
</dbReference>
<keyword evidence="3" id="KW-0175">Coiled coil</keyword>
<sequence>MNIMENRNYLLAAVAAGAIIMGGGGILLGRSMAVQPVASPAAAPAETEEEGHVEGQILMDAARVKGAGIMTETVQAGGLGSEILAQAIVAATPDGEAILTARADGAITRIHRRLGDAVGAGEAVAVIESRDAAAIASERSSATARLVLARSAYAREKKLFDARITAKQDLEAAAAALAEAEAEARRSQSAAAAAKLSGDGRTLAVTSLISGRITKSDARLGAYVTAGTELFRVSDPRRIQVEASVPAVDTRRIQPGDTAMIELPGGETVSAVVRSATPSLDPESKTATIVLVPGSIAGLTPGQGLRARIKPRGGATSGPIALPDEAVQSVEGRDVVFVKTAKGFQAVPVVTGNRGGGRIEIVDGVKPGTVIATRGAFMLKAELGKGEAEH</sequence>
<dbReference type="InterPro" id="IPR058649">
    <property type="entry name" value="CzcB_C"/>
</dbReference>
<accession>A0A246K483</accession>
<dbReference type="InterPro" id="IPR051909">
    <property type="entry name" value="MFP_Cation_Efflux"/>
</dbReference>
<dbReference type="Pfam" id="PF25975">
    <property type="entry name" value="CzcB_C"/>
    <property type="match status" value="1"/>
</dbReference>
<keyword evidence="8" id="KW-1185">Reference proteome</keyword>
<reference evidence="7 8" key="1">
    <citation type="journal article" date="2002" name="Int. J. Syst. Evol. Microbiol.">
        <title>Sphingopyxis witflariensis sp. nov., isolated from activated sludge.</title>
        <authorList>
            <person name="Kampfer P."/>
            <person name="Witzenberger R."/>
            <person name="Denner E.B."/>
            <person name="Busse H.J."/>
            <person name="Neef A."/>
        </authorList>
    </citation>
    <scope>NUCLEOTIDE SEQUENCE [LARGE SCALE GENOMIC DNA]</scope>
    <source>
        <strain evidence="7 8">DSM 14551</strain>
    </source>
</reference>
<protein>
    <submittedName>
        <fullName evidence="7">Efflux transporter periplasmic adaptor subunit</fullName>
    </submittedName>
</protein>
<dbReference type="GO" id="GO:0015679">
    <property type="term" value="P:plasma membrane copper ion transport"/>
    <property type="evidence" value="ECO:0007669"/>
    <property type="project" value="TreeGrafter"/>
</dbReference>
<evidence type="ECO:0000259" key="4">
    <source>
        <dbReference type="Pfam" id="PF25893"/>
    </source>
</evidence>
<feature type="domain" description="CzcB-like C-terminal circularly permuted SH3-like" evidence="6">
    <location>
        <begin position="320"/>
        <end position="380"/>
    </location>
</feature>
<feature type="domain" description="CzcB-like alpha-helical hairpin" evidence="4">
    <location>
        <begin position="136"/>
        <end position="190"/>
    </location>
</feature>
<evidence type="ECO:0000313" key="7">
    <source>
        <dbReference type="EMBL" id="OWR00404.1"/>
    </source>
</evidence>
<comment type="similarity">
    <text evidence="1">Belongs to the membrane fusion protein (MFP) (TC 8.A.1) family.</text>
</comment>
<evidence type="ECO:0000256" key="3">
    <source>
        <dbReference type="SAM" id="Coils"/>
    </source>
</evidence>
<name>A0A246K483_9SPHN</name>
<dbReference type="Gene3D" id="2.40.50.100">
    <property type="match status" value="1"/>
</dbReference>
<dbReference type="OrthoDB" id="9774837at2"/>
<dbReference type="InterPro" id="IPR058647">
    <property type="entry name" value="BSH_CzcB-like"/>
</dbReference>
<dbReference type="GO" id="GO:0046914">
    <property type="term" value="F:transition metal ion binding"/>
    <property type="evidence" value="ECO:0007669"/>
    <property type="project" value="TreeGrafter"/>
</dbReference>
<evidence type="ECO:0000259" key="5">
    <source>
        <dbReference type="Pfam" id="PF25973"/>
    </source>
</evidence>
<gene>
    <name evidence="7" type="ORF">CDQ91_04160</name>
</gene>
<dbReference type="Pfam" id="PF25893">
    <property type="entry name" value="HH_CzcB"/>
    <property type="match status" value="1"/>
</dbReference>
<dbReference type="Gene3D" id="2.40.30.170">
    <property type="match status" value="1"/>
</dbReference>
<dbReference type="Gene3D" id="2.40.420.20">
    <property type="match status" value="1"/>
</dbReference>
<dbReference type="PANTHER" id="PTHR30097:SF15">
    <property type="entry name" value="CATION EFFLUX SYSTEM PROTEIN CUSB"/>
    <property type="match status" value="1"/>
</dbReference>
<feature type="domain" description="CzcB-like barrel-sandwich hybrid" evidence="5">
    <location>
        <begin position="97"/>
        <end position="235"/>
    </location>
</feature>
<dbReference type="NCBIfam" id="TIGR01730">
    <property type="entry name" value="RND_mfp"/>
    <property type="match status" value="1"/>
</dbReference>
<dbReference type="Pfam" id="PF25973">
    <property type="entry name" value="BSH_CzcB"/>
    <property type="match status" value="1"/>
</dbReference>
<dbReference type="GO" id="GO:0060003">
    <property type="term" value="P:copper ion export"/>
    <property type="evidence" value="ECO:0007669"/>
    <property type="project" value="TreeGrafter"/>
</dbReference>
<dbReference type="Proteomes" id="UP000197097">
    <property type="component" value="Unassembled WGS sequence"/>
</dbReference>
<dbReference type="GO" id="GO:0022857">
    <property type="term" value="F:transmembrane transporter activity"/>
    <property type="evidence" value="ECO:0007669"/>
    <property type="project" value="InterPro"/>
</dbReference>
<dbReference type="FunFam" id="2.40.420.20:FF:000006">
    <property type="entry name" value="RND family efflux transporter MFP subunit"/>
    <property type="match status" value="1"/>
</dbReference>
<evidence type="ECO:0000256" key="2">
    <source>
        <dbReference type="ARBA" id="ARBA00022448"/>
    </source>
</evidence>